<evidence type="ECO:0000256" key="1">
    <source>
        <dbReference type="SAM" id="MobiDB-lite"/>
    </source>
</evidence>
<keyword evidence="3" id="KW-1185">Reference proteome</keyword>
<reference evidence="2 3" key="1">
    <citation type="submission" date="2015-02" db="EMBL/GenBank/DDBJ databases">
        <authorList>
            <person name="Chooi Y.-H."/>
        </authorList>
    </citation>
    <scope>NUCLEOTIDE SEQUENCE [LARGE SCALE GENOMIC DNA]</scope>
    <source>
        <strain evidence="2">E3</strain>
    </source>
</reference>
<gene>
    <name evidence="2" type="ORF">PBRA_004905</name>
</gene>
<dbReference type="Proteomes" id="UP000039324">
    <property type="component" value="Unassembled WGS sequence"/>
</dbReference>
<proteinExistence type="predicted"/>
<sequence>MGAGCFKDTAAPDVGTDPAPPRGPVASSTQVVHAAAKADPPVGEGPVLEHDCPNQEPESRPPVELELPCADPKPTGGLGGEEERPGSAPAVDDPAPADHEAEGEPAPGPEPPVEKVGEQDPEEAVEDDARSRPFDHELEREQAEAAAAAAAPEEGPDSVVTAADDDAVSARNNSIISSDGDGSAAAKKRREHRKTKSEKRREKREREAAGRTAPPASADPVAPVS</sequence>
<name>A0A0G4IM58_PLABS</name>
<evidence type="ECO:0000313" key="2">
    <source>
        <dbReference type="EMBL" id="CEO96234.1"/>
    </source>
</evidence>
<dbReference type="EMBL" id="CDSF01000057">
    <property type="protein sequence ID" value="CEO96234.1"/>
    <property type="molecule type" value="Genomic_DNA"/>
</dbReference>
<accession>A0A0G4IM58</accession>
<feature type="compositionally biased region" description="Low complexity" evidence="1">
    <location>
        <begin position="144"/>
        <end position="162"/>
    </location>
</feature>
<protein>
    <submittedName>
        <fullName evidence="2">Uncharacterized protein</fullName>
    </submittedName>
</protein>
<feature type="region of interest" description="Disordered" evidence="1">
    <location>
        <begin position="1"/>
        <end position="225"/>
    </location>
</feature>
<feature type="compositionally biased region" description="Low complexity" evidence="1">
    <location>
        <begin position="213"/>
        <end position="225"/>
    </location>
</feature>
<feature type="compositionally biased region" description="Basic and acidic residues" evidence="1">
    <location>
        <begin position="47"/>
        <end position="63"/>
    </location>
</feature>
<feature type="compositionally biased region" description="Basic and acidic residues" evidence="1">
    <location>
        <begin position="127"/>
        <end position="143"/>
    </location>
</feature>
<evidence type="ECO:0000313" key="3">
    <source>
        <dbReference type="Proteomes" id="UP000039324"/>
    </source>
</evidence>
<organism evidence="2 3">
    <name type="scientific">Plasmodiophora brassicae</name>
    <name type="common">Clubroot disease agent</name>
    <dbReference type="NCBI Taxonomy" id="37360"/>
    <lineage>
        <taxon>Eukaryota</taxon>
        <taxon>Sar</taxon>
        <taxon>Rhizaria</taxon>
        <taxon>Endomyxa</taxon>
        <taxon>Phytomyxea</taxon>
        <taxon>Plasmodiophorida</taxon>
        <taxon>Plasmodiophoridae</taxon>
        <taxon>Plasmodiophora</taxon>
    </lineage>
</organism>
<dbReference type="AlphaFoldDB" id="A0A0G4IM58"/>
<feature type="compositionally biased region" description="Basic residues" evidence="1">
    <location>
        <begin position="186"/>
        <end position="203"/>
    </location>
</feature>